<evidence type="ECO:0000259" key="1">
    <source>
        <dbReference type="Pfam" id="PF03466"/>
    </source>
</evidence>
<dbReference type="InterPro" id="IPR005119">
    <property type="entry name" value="LysR_subst-bd"/>
</dbReference>
<gene>
    <name evidence="2" type="ORF">HHL14_04070</name>
</gene>
<organism evidence="2 3">
    <name type="scientific">Paraburkholderia antibiotica</name>
    <dbReference type="NCBI Taxonomy" id="2728839"/>
    <lineage>
        <taxon>Bacteria</taxon>
        <taxon>Pseudomonadati</taxon>
        <taxon>Pseudomonadota</taxon>
        <taxon>Betaproteobacteria</taxon>
        <taxon>Burkholderiales</taxon>
        <taxon>Burkholderiaceae</taxon>
        <taxon>Paraburkholderia</taxon>
    </lineage>
</organism>
<proteinExistence type="predicted"/>
<dbReference type="PANTHER" id="PTHR30419">
    <property type="entry name" value="HTH-TYPE TRANSCRIPTIONAL REGULATOR YBHD"/>
    <property type="match status" value="1"/>
</dbReference>
<evidence type="ECO:0000313" key="3">
    <source>
        <dbReference type="Proteomes" id="UP000583127"/>
    </source>
</evidence>
<dbReference type="InterPro" id="IPR050950">
    <property type="entry name" value="HTH-type_LysR_regulators"/>
</dbReference>
<dbReference type="GO" id="GO:0005829">
    <property type="term" value="C:cytosol"/>
    <property type="evidence" value="ECO:0007669"/>
    <property type="project" value="TreeGrafter"/>
</dbReference>
<protein>
    <recommendedName>
        <fullName evidence="1">LysR substrate-binding domain-containing protein</fullName>
    </recommendedName>
</protein>
<comment type="caution">
    <text evidence="2">The sequence shown here is derived from an EMBL/GenBank/DDBJ whole genome shotgun (WGS) entry which is preliminary data.</text>
</comment>
<keyword evidence="3" id="KW-1185">Reference proteome</keyword>
<dbReference type="SUPFAM" id="SSF53850">
    <property type="entry name" value="Periplasmic binding protein-like II"/>
    <property type="match status" value="1"/>
</dbReference>
<dbReference type="EMBL" id="JABBFZ010000001">
    <property type="protein sequence ID" value="NML30004.1"/>
    <property type="molecule type" value="Genomic_DNA"/>
</dbReference>
<name>A0A7X9X2F2_9BURK</name>
<reference evidence="2 3" key="1">
    <citation type="submission" date="2020-04" db="EMBL/GenBank/DDBJ databases">
        <title>Paraburkholderia sp. G-4-1-8 isolated from soil.</title>
        <authorList>
            <person name="Dahal R.H."/>
        </authorList>
    </citation>
    <scope>NUCLEOTIDE SEQUENCE [LARGE SCALE GENOMIC DNA]</scope>
    <source>
        <strain evidence="2 3">G-4-1-8</strain>
    </source>
</reference>
<feature type="domain" description="LysR substrate-binding" evidence="1">
    <location>
        <begin position="1"/>
        <end position="129"/>
    </location>
</feature>
<dbReference type="AlphaFoldDB" id="A0A7X9X2F2"/>
<evidence type="ECO:0000313" key="2">
    <source>
        <dbReference type="EMBL" id="NML30004.1"/>
    </source>
</evidence>
<dbReference type="Pfam" id="PF03466">
    <property type="entry name" value="LysR_substrate"/>
    <property type="match status" value="1"/>
</dbReference>
<dbReference type="PANTHER" id="PTHR30419:SF8">
    <property type="entry name" value="NITROGEN ASSIMILATION TRANSCRIPTIONAL ACTIVATOR-RELATED"/>
    <property type="match status" value="1"/>
</dbReference>
<dbReference type="GO" id="GO:0006355">
    <property type="term" value="P:regulation of DNA-templated transcription"/>
    <property type="evidence" value="ECO:0007669"/>
    <property type="project" value="TreeGrafter"/>
</dbReference>
<accession>A0A7X9X2F2</accession>
<dbReference type="Gene3D" id="3.40.190.10">
    <property type="entry name" value="Periplasmic binding protein-like II"/>
    <property type="match status" value="1"/>
</dbReference>
<sequence length="136" mass="14953">MCAVARLGHPLFEAKKLTLAHLEKAAWIVPPVGSVLRHRFDLMFQRASLRPPSNVVETSAIMLITRLIEQSDMLAILAAEVAHYYAAAGVIATLPLDIPCTMDDFGIITRNDHFLTPAAQLLADALRDTALQSHRL</sequence>
<dbReference type="Proteomes" id="UP000583127">
    <property type="component" value="Unassembled WGS sequence"/>
</dbReference>